<proteinExistence type="predicted"/>
<gene>
    <name evidence="1" type="ORF">C4B59_16325</name>
</gene>
<evidence type="ECO:0000313" key="2">
    <source>
        <dbReference type="Proteomes" id="UP000248329"/>
    </source>
</evidence>
<accession>A0AC61KYB8</accession>
<organism evidence="1 2">
    <name type="scientific">Candidatus Methanogaster sp</name>
    <dbReference type="NCBI Taxonomy" id="3386292"/>
    <lineage>
        <taxon>Archaea</taxon>
        <taxon>Methanobacteriati</taxon>
        <taxon>Methanobacteriota</taxon>
        <taxon>Stenosarchaea group</taxon>
        <taxon>Methanomicrobia</taxon>
        <taxon>Methanosarcinales</taxon>
        <taxon>ANME-2 cluster</taxon>
        <taxon>Candidatus Methanogasteraceae</taxon>
        <taxon>Candidatus Methanogaster</taxon>
    </lineage>
</organism>
<dbReference type="Proteomes" id="UP000248329">
    <property type="component" value="Unassembled WGS sequence"/>
</dbReference>
<comment type="caution">
    <text evidence="1">The sequence shown here is derived from an EMBL/GenBank/DDBJ whole genome shotgun (WGS) entry which is preliminary data.</text>
</comment>
<reference evidence="1" key="1">
    <citation type="submission" date="2018-01" db="EMBL/GenBank/DDBJ databases">
        <authorList>
            <person name="Krukenberg V."/>
        </authorList>
    </citation>
    <scope>NUCLEOTIDE SEQUENCE</scope>
    <source>
        <strain evidence="1">E20ANME2</strain>
    </source>
</reference>
<sequence>MKILIIGGTGELGQWFTRFFQRLHHTVAVWGKSGKVEVAYALGAMYAHDLDAAIHESDIVVISVPIDVTEATIEEIAPKMSRGSLLMDMTSIKKIPLAAMEKCVPDGVEVIGTHPMFGPSIPAIRGQTVMITPSNRCERWLPVLTDLFEREGANVEIVDADTHDRVMAVVQGLTHFAYLSIGSTLRSLDFEVSLSRRFMSPVYEIMLDFVGRILGQNPHLYAMIQMNNSMIAEVHKAFIAECTGLSEIVRKGSADDFTYLMKNAAAHFGDTESALRRSDKLINTKITEFEELVRSIGRESGVLHLHSGVLHTGVIAKVAPRTIVMEEGRRSVELKIENIRLLSRAELQDWKLENLRRFTRDISVILPDRADPSVICDVISRCDGAVRAEVIDRYEPRRSATFRIEILGDCDPDSVEDGIEAVLSGIGCVRRGQSAR</sequence>
<protein>
    <submittedName>
        <fullName evidence="1">Prephenate dehydrogenase</fullName>
    </submittedName>
</protein>
<name>A0AC61KYB8_9EURY</name>
<dbReference type="EMBL" id="PQXF01000083">
    <property type="protein sequence ID" value="PXF56818.1"/>
    <property type="molecule type" value="Genomic_DNA"/>
</dbReference>
<evidence type="ECO:0000313" key="1">
    <source>
        <dbReference type="EMBL" id="PXF56818.1"/>
    </source>
</evidence>